<dbReference type="EMBL" id="MU129168">
    <property type="protein sequence ID" value="KAF9505186.1"/>
    <property type="molecule type" value="Genomic_DNA"/>
</dbReference>
<dbReference type="AlphaFoldDB" id="A0A9P6AHX3"/>
<dbReference type="SUPFAM" id="SSF56204">
    <property type="entry name" value="Hect, E3 ligase catalytic domain"/>
    <property type="match status" value="1"/>
</dbReference>
<feature type="non-terminal residue" evidence="1">
    <location>
        <position position="1"/>
    </location>
</feature>
<accession>A0A9P6AHX3</accession>
<protein>
    <submittedName>
        <fullName evidence="1">Uncharacterized protein</fullName>
    </submittedName>
</protein>
<organism evidence="1 2">
    <name type="scientific">Hydnum rufescens UP504</name>
    <dbReference type="NCBI Taxonomy" id="1448309"/>
    <lineage>
        <taxon>Eukaryota</taxon>
        <taxon>Fungi</taxon>
        <taxon>Dikarya</taxon>
        <taxon>Basidiomycota</taxon>
        <taxon>Agaricomycotina</taxon>
        <taxon>Agaricomycetes</taxon>
        <taxon>Cantharellales</taxon>
        <taxon>Hydnaceae</taxon>
        <taxon>Hydnum</taxon>
    </lineage>
</organism>
<dbReference type="GO" id="GO:0004842">
    <property type="term" value="F:ubiquitin-protein transferase activity"/>
    <property type="evidence" value="ECO:0007669"/>
    <property type="project" value="InterPro"/>
</dbReference>
<comment type="caution">
    <text evidence="1">The sequence shown here is derived from an EMBL/GenBank/DDBJ whole genome shotgun (WGS) entry which is preliminary data.</text>
</comment>
<reference evidence="1" key="1">
    <citation type="journal article" date="2020" name="Nat. Commun.">
        <title>Large-scale genome sequencing of mycorrhizal fungi provides insights into the early evolution of symbiotic traits.</title>
        <authorList>
            <person name="Miyauchi S."/>
            <person name="Kiss E."/>
            <person name="Kuo A."/>
            <person name="Drula E."/>
            <person name="Kohler A."/>
            <person name="Sanchez-Garcia M."/>
            <person name="Morin E."/>
            <person name="Andreopoulos B."/>
            <person name="Barry K.W."/>
            <person name="Bonito G."/>
            <person name="Buee M."/>
            <person name="Carver A."/>
            <person name="Chen C."/>
            <person name="Cichocki N."/>
            <person name="Clum A."/>
            <person name="Culley D."/>
            <person name="Crous P.W."/>
            <person name="Fauchery L."/>
            <person name="Girlanda M."/>
            <person name="Hayes R.D."/>
            <person name="Keri Z."/>
            <person name="LaButti K."/>
            <person name="Lipzen A."/>
            <person name="Lombard V."/>
            <person name="Magnuson J."/>
            <person name="Maillard F."/>
            <person name="Murat C."/>
            <person name="Nolan M."/>
            <person name="Ohm R.A."/>
            <person name="Pangilinan J."/>
            <person name="Pereira M.F."/>
            <person name="Perotto S."/>
            <person name="Peter M."/>
            <person name="Pfister S."/>
            <person name="Riley R."/>
            <person name="Sitrit Y."/>
            <person name="Stielow J.B."/>
            <person name="Szollosi G."/>
            <person name="Zifcakova L."/>
            <person name="Stursova M."/>
            <person name="Spatafora J.W."/>
            <person name="Tedersoo L."/>
            <person name="Vaario L.M."/>
            <person name="Yamada A."/>
            <person name="Yan M."/>
            <person name="Wang P."/>
            <person name="Xu J."/>
            <person name="Bruns T."/>
            <person name="Baldrian P."/>
            <person name="Vilgalys R."/>
            <person name="Dunand C."/>
            <person name="Henrissat B."/>
            <person name="Grigoriev I.V."/>
            <person name="Hibbett D."/>
            <person name="Nagy L.G."/>
            <person name="Martin F.M."/>
        </authorList>
    </citation>
    <scope>NUCLEOTIDE SEQUENCE</scope>
    <source>
        <strain evidence="1">UP504</strain>
    </source>
</reference>
<gene>
    <name evidence="1" type="ORF">BS47DRAFT_1259224</name>
</gene>
<dbReference type="Proteomes" id="UP000886523">
    <property type="component" value="Unassembled WGS sequence"/>
</dbReference>
<dbReference type="OrthoDB" id="8068875at2759"/>
<feature type="non-terminal residue" evidence="1">
    <location>
        <position position="77"/>
    </location>
</feature>
<sequence length="77" mass="9181">VIEYHTLHCVHKPFDTPMSGFSELIPQELINTFNELIDYQKYKMNNEVIHWSWQVTQSWSTEHKSWPPQFATGMSQI</sequence>
<proteinExistence type="predicted"/>
<keyword evidence="2" id="KW-1185">Reference proteome</keyword>
<evidence type="ECO:0000313" key="1">
    <source>
        <dbReference type="EMBL" id="KAF9505186.1"/>
    </source>
</evidence>
<dbReference type="InterPro" id="IPR035983">
    <property type="entry name" value="Hect_E3_ubiquitin_ligase"/>
</dbReference>
<dbReference type="Gene3D" id="3.30.2410.10">
    <property type="entry name" value="Hect, E3 ligase catalytic domain"/>
    <property type="match status" value="1"/>
</dbReference>
<name>A0A9P6AHX3_9AGAM</name>
<evidence type="ECO:0000313" key="2">
    <source>
        <dbReference type="Proteomes" id="UP000886523"/>
    </source>
</evidence>